<accession>A0A4P9VRU9</accession>
<dbReference type="RefSeq" id="WP_094789091.1">
    <property type="nucleotide sequence ID" value="NZ_NDXW01000001.1"/>
</dbReference>
<organism evidence="1 2">
    <name type="scientific">Zooshikella ganghwensis</name>
    <dbReference type="NCBI Taxonomy" id="202772"/>
    <lineage>
        <taxon>Bacteria</taxon>
        <taxon>Pseudomonadati</taxon>
        <taxon>Pseudomonadota</taxon>
        <taxon>Gammaproteobacteria</taxon>
        <taxon>Oceanospirillales</taxon>
        <taxon>Zooshikellaceae</taxon>
        <taxon>Zooshikella</taxon>
    </lineage>
</organism>
<name>A0A4P9VRU9_9GAMM</name>
<dbReference type="Proteomes" id="UP000257039">
    <property type="component" value="Unassembled WGS sequence"/>
</dbReference>
<comment type="caution">
    <text evidence="1">The sequence shown here is derived from an EMBL/GenBank/DDBJ whole genome shotgun (WGS) entry which is preliminary data.</text>
</comment>
<evidence type="ECO:0000313" key="1">
    <source>
        <dbReference type="EMBL" id="RDH46313.1"/>
    </source>
</evidence>
<evidence type="ECO:0000313" key="2">
    <source>
        <dbReference type="Proteomes" id="UP000257039"/>
    </source>
</evidence>
<sequence length="164" mass="19207">MFYLIENDIVLEGAQFYQSLSENKSCIEGDSFSVPLTLLRFDGLKVVDARTMKNFYIDEAGVKHIILHDPTWQPLVCNFDDELILDNNIWRIKNNSDKYHETIDRIKAKRRSDYTREADPLKNEYDYDLIANPSNAEAKKHKWIAKVKEIKARYPFPSEASFNL</sequence>
<proteinExistence type="predicted"/>
<protein>
    <submittedName>
        <fullName evidence="1">Uncharacterized protein</fullName>
    </submittedName>
</protein>
<dbReference type="EMBL" id="NDXW01000001">
    <property type="protein sequence ID" value="RDH46313.1"/>
    <property type="molecule type" value="Genomic_DNA"/>
</dbReference>
<reference evidence="1 2" key="1">
    <citation type="submission" date="2017-04" db="EMBL/GenBank/DDBJ databases">
        <title>Draft genome sequence of Zooshikella ganghwensis VG4 isolated from Red Sea sediments.</title>
        <authorList>
            <person name="Rehman Z."/>
            <person name="Alam I."/>
            <person name="Kamau A."/>
            <person name="Bajic V."/>
            <person name="Leiknes T."/>
        </authorList>
    </citation>
    <scope>NUCLEOTIDE SEQUENCE [LARGE SCALE GENOMIC DNA]</scope>
    <source>
        <strain evidence="1 2">VG4</strain>
    </source>
</reference>
<gene>
    <name evidence="1" type="ORF">B9G39_24275</name>
</gene>
<dbReference type="AlphaFoldDB" id="A0A4P9VRU9"/>
<keyword evidence="2" id="KW-1185">Reference proteome</keyword>